<dbReference type="InterPro" id="IPR036788">
    <property type="entry name" value="T_IF-3_C_sf"/>
</dbReference>
<comment type="subunit">
    <text evidence="4 6">Monomer.</text>
</comment>
<evidence type="ECO:0000259" key="7">
    <source>
        <dbReference type="Pfam" id="PF00707"/>
    </source>
</evidence>
<name>A0A926ET54_9FIRM</name>
<dbReference type="GO" id="GO:0005829">
    <property type="term" value="C:cytosol"/>
    <property type="evidence" value="ECO:0007669"/>
    <property type="project" value="TreeGrafter"/>
</dbReference>
<protein>
    <recommendedName>
        <fullName evidence="4 5">Translation initiation factor IF-3</fullName>
    </recommendedName>
</protein>
<dbReference type="NCBIfam" id="TIGR00168">
    <property type="entry name" value="infC"/>
    <property type="match status" value="1"/>
</dbReference>
<dbReference type="FunFam" id="3.30.110.10:FF:000001">
    <property type="entry name" value="Translation initiation factor IF-3"/>
    <property type="match status" value="1"/>
</dbReference>
<dbReference type="InterPro" id="IPR019815">
    <property type="entry name" value="Translation_initiation_fac_3_C"/>
</dbReference>
<evidence type="ECO:0000313" key="9">
    <source>
        <dbReference type="EMBL" id="MBC8589308.1"/>
    </source>
</evidence>
<reference evidence="9" key="1">
    <citation type="submission" date="2020-08" db="EMBL/GenBank/DDBJ databases">
        <title>Genome public.</title>
        <authorList>
            <person name="Liu C."/>
            <person name="Sun Q."/>
        </authorList>
    </citation>
    <scope>NUCLEOTIDE SEQUENCE</scope>
    <source>
        <strain evidence="9">BX21</strain>
    </source>
</reference>
<dbReference type="FunFam" id="3.10.20.80:FF:000001">
    <property type="entry name" value="Translation initiation factor IF-3"/>
    <property type="match status" value="1"/>
</dbReference>
<feature type="domain" description="Translation initiation factor 3 C-terminal" evidence="7">
    <location>
        <begin position="112"/>
        <end position="197"/>
    </location>
</feature>
<keyword evidence="10" id="KW-1185">Reference proteome</keyword>
<gene>
    <name evidence="4" type="primary">infC</name>
    <name evidence="9" type="ORF">H8707_13895</name>
</gene>
<dbReference type="EMBL" id="JACRTG010000034">
    <property type="protein sequence ID" value="MBC8589308.1"/>
    <property type="molecule type" value="Genomic_DNA"/>
</dbReference>
<dbReference type="InterPro" id="IPR001288">
    <property type="entry name" value="Translation_initiation_fac_3"/>
</dbReference>
<dbReference type="GO" id="GO:0032790">
    <property type="term" value="P:ribosome disassembly"/>
    <property type="evidence" value="ECO:0007669"/>
    <property type="project" value="TreeGrafter"/>
</dbReference>
<dbReference type="PANTHER" id="PTHR10938">
    <property type="entry name" value="TRANSLATION INITIATION FACTOR IF-3"/>
    <property type="match status" value="1"/>
</dbReference>
<dbReference type="RefSeq" id="WP_394354676.1">
    <property type="nucleotide sequence ID" value="NZ_JACRTG010000034.1"/>
</dbReference>
<accession>A0A926ET54</accession>
<sequence>MKSYNCDYIFVRKSGYSIPAFIFKFRRCCIIKELQINEEIREKEVRLIDTDGSQLGVVPIRKALEIANDRRLDLVNVAPNAKPAVCRIMDYGKYKYEMAKKEKEARKNQKIINIKEIRLTPNIETHDLNVKANRAIEFLKSGDKVKVSVRFRGREMGHTEIGKNVLDDFIKITEEFGMVEKSAKLEGRNMVMFLAPKSE</sequence>
<evidence type="ECO:0000256" key="1">
    <source>
        <dbReference type="ARBA" id="ARBA00005439"/>
    </source>
</evidence>
<comment type="similarity">
    <text evidence="1 4 6">Belongs to the IF-3 family.</text>
</comment>
<dbReference type="Gene3D" id="3.10.20.80">
    <property type="entry name" value="Translation initiation factor 3 (IF-3), N-terminal domain"/>
    <property type="match status" value="1"/>
</dbReference>
<dbReference type="InterPro" id="IPR019814">
    <property type="entry name" value="Translation_initiation_fac_3_N"/>
</dbReference>
<evidence type="ECO:0000256" key="3">
    <source>
        <dbReference type="ARBA" id="ARBA00022917"/>
    </source>
</evidence>
<comment type="subcellular location">
    <subcellularLocation>
        <location evidence="4 6">Cytoplasm</location>
    </subcellularLocation>
</comment>
<dbReference type="GO" id="GO:0003743">
    <property type="term" value="F:translation initiation factor activity"/>
    <property type="evidence" value="ECO:0007669"/>
    <property type="project" value="UniProtKB-UniRule"/>
</dbReference>
<dbReference type="InterPro" id="IPR019813">
    <property type="entry name" value="Translation_initiation_fac3_CS"/>
</dbReference>
<dbReference type="GO" id="GO:0043022">
    <property type="term" value="F:ribosome binding"/>
    <property type="evidence" value="ECO:0007669"/>
    <property type="project" value="UniProtKB-ARBA"/>
</dbReference>
<comment type="function">
    <text evidence="4 6">IF-3 binds to the 30S ribosomal subunit and shifts the equilibrium between 70S ribosomes and their 50S and 30S subunits in favor of the free subunits, thus enhancing the availability of 30S subunits on which protein synthesis initiation begins.</text>
</comment>
<dbReference type="Pfam" id="PF00707">
    <property type="entry name" value="IF3_C"/>
    <property type="match status" value="1"/>
</dbReference>
<dbReference type="PANTHER" id="PTHR10938:SF0">
    <property type="entry name" value="TRANSLATION INITIATION FACTOR IF-3, MITOCHONDRIAL"/>
    <property type="match status" value="1"/>
</dbReference>
<keyword evidence="3 4" id="KW-0648">Protein biosynthesis</keyword>
<keyword evidence="2 4" id="KW-0396">Initiation factor</keyword>
<organism evidence="9 10">
    <name type="scientific">Paratissierella segnis</name>
    <dbReference type="NCBI Taxonomy" id="2763679"/>
    <lineage>
        <taxon>Bacteria</taxon>
        <taxon>Bacillati</taxon>
        <taxon>Bacillota</taxon>
        <taxon>Tissierellia</taxon>
        <taxon>Tissierellales</taxon>
        <taxon>Tissierellaceae</taxon>
        <taxon>Paratissierella</taxon>
    </lineage>
</organism>
<dbReference type="SUPFAM" id="SSF55200">
    <property type="entry name" value="Translation initiation factor IF3, C-terminal domain"/>
    <property type="match status" value="1"/>
</dbReference>
<dbReference type="GO" id="GO:0016020">
    <property type="term" value="C:membrane"/>
    <property type="evidence" value="ECO:0007669"/>
    <property type="project" value="TreeGrafter"/>
</dbReference>
<evidence type="ECO:0000256" key="6">
    <source>
        <dbReference type="RuleBase" id="RU000646"/>
    </source>
</evidence>
<evidence type="ECO:0000259" key="8">
    <source>
        <dbReference type="Pfam" id="PF05198"/>
    </source>
</evidence>
<evidence type="ECO:0000256" key="5">
    <source>
        <dbReference type="NCBIfam" id="TIGR00168"/>
    </source>
</evidence>
<dbReference type="HAMAP" id="MF_00080">
    <property type="entry name" value="IF_3"/>
    <property type="match status" value="1"/>
</dbReference>
<dbReference type="InterPro" id="IPR036787">
    <property type="entry name" value="T_IF-3_N_sf"/>
</dbReference>
<dbReference type="Pfam" id="PF05198">
    <property type="entry name" value="IF3_N"/>
    <property type="match status" value="1"/>
</dbReference>
<keyword evidence="4" id="KW-0963">Cytoplasm</keyword>
<dbReference type="Proteomes" id="UP000601171">
    <property type="component" value="Unassembled WGS sequence"/>
</dbReference>
<dbReference type="SUPFAM" id="SSF54364">
    <property type="entry name" value="Translation initiation factor IF3, N-terminal domain"/>
    <property type="match status" value="1"/>
</dbReference>
<evidence type="ECO:0000256" key="2">
    <source>
        <dbReference type="ARBA" id="ARBA00022540"/>
    </source>
</evidence>
<dbReference type="Gene3D" id="3.30.110.10">
    <property type="entry name" value="Translation initiation factor 3 (IF-3), C-terminal domain"/>
    <property type="match status" value="1"/>
</dbReference>
<proteinExistence type="inferred from homology"/>
<dbReference type="PROSITE" id="PS00938">
    <property type="entry name" value="IF3"/>
    <property type="match status" value="1"/>
</dbReference>
<evidence type="ECO:0000313" key="10">
    <source>
        <dbReference type="Proteomes" id="UP000601171"/>
    </source>
</evidence>
<evidence type="ECO:0000256" key="4">
    <source>
        <dbReference type="HAMAP-Rule" id="MF_00080"/>
    </source>
</evidence>
<dbReference type="AlphaFoldDB" id="A0A926ET54"/>
<comment type="caution">
    <text evidence="9">The sequence shown here is derived from an EMBL/GenBank/DDBJ whole genome shotgun (WGS) entry which is preliminary data.</text>
</comment>
<feature type="domain" description="Translation initiation factor 3 N-terminal" evidence="8">
    <location>
        <begin position="36"/>
        <end position="105"/>
    </location>
</feature>